<feature type="region of interest" description="Disordered" evidence="6">
    <location>
        <begin position="146"/>
        <end position="188"/>
    </location>
</feature>
<dbReference type="EC" id="3.6.1.23" evidence="5"/>
<evidence type="ECO:0000313" key="9">
    <source>
        <dbReference type="EMBL" id="CEL67495.1"/>
    </source>
</evidence>
<dbReference type="VEuPathDB" id="ToxoDB:NCLIV_032950"/>
<dbReference type="RefSeq" id="XP_003883539.1">
    <property type="nucleotide sequence ID" value="XM_003883490.1"/>
</dbReference>
<dbReference type="GO" id="GO:0004170">
    <property type="term" value="F:dUTP diphosphatase activity"/>
    <property type="evidence" value="ECO:0007669"/>
    <property type="project" value="UniProtKB-UniRule"/>
</dbReference>
<evidence type="ECO:0000313" key="10">
    <source>
        <dbReference type="Proteomes" id="UP000007494"/>
    </source>
</evidence>
<dbReference type="GO" id="GO:0046081">
    <property type="term" value="P:dUTP catabolic process"/>
    <property type="evidence" value="ECO:0007669"/>
    <property type="project" value="UniProtKB-UniRule"/>
</dbReference>
<gene>
    <name evidence="9" type="ORF">BN1204_032950</name>
    <name evidence="8" type="ORF">NCLIV_032950</name>
</gene>
<dbReference type="Proteomes" id="UP000007494">
    <property type="component" value="Chromosome VIII"/>
</dbReference>
<protein>
    <recommendedName>
        <fullName evidence="5">Deoxyuridine 5'-triphosphate nucleotidohydrolase</fullName>
        <shortName evidence="5">dUTPase</shortName>
        <ecNumber evidence="5">3.6.1.23</ecNumber>
    </recommendedName>
    <alternativeName>
        <fullName evidence="5">dUTP pyrophosphatase</fullName>
    </alternativeName>
</protein>
<comment type="catalytic activity">
    <reaction evidence="5">
        <text>dUTP + H2O = dUMP + diphosphate + H(+)</text>
        <dbReference type="Rhea" id="RHEA:10248"/>
        <dbReference type="ChEBI" id="CHEBI:15377"/>
        <dbReference type="ChEBI" id="CHEBI:15378"/>
        <dbReference type="ChEBI" id="CHEBI:33019"/>
        <dbReference type="ChEBI" id="CHEBI:61555"/>
        <dbReference type="ChEBI" id="CHEBI:246422"/>
        <dbReference type="EC" id="3.6.1.23"/>
    </reaction>
</comment>
<evidence type="ECO:0000256" key="5">
    <source>
        <dbReference type="RuleBase" id="RU367024"/>
    </source>
</evidence>
<feature type="compositionally biased region" description="Polar residues" evidence="6">
    <location>
        <begin position="175"/>
        <end position="188"/>
    </location>
</feature>
<evidence type="ECO:0000256" key="3">
    <source>
        <dbReference type="ARBA" id="ARBA00022801"/>
    </source>
</evidence>
<dbReference type="GO" id="GO:0000287">
    <property type="term" value="F:magnesium ion binding"/>
    <property type="evidence" value="ECO:0007669"/>
    <property type="project" value="UniProtKB-UniRule"/>
</dbReference>
<reference evidence="9" key="4">
    <citation type="journal article" date="2015" name="PLoS ONE">
        <title>Comprehensive Evaluation of Toxoplasma gondii VEG and Neospora caninum LIV Genomes with Tachyzoite Stage Transcriptome and Proteome Defines Novel Transcript Features.</title>
        <authorList>
            <person name="Ramaprasad A."/>
            <person name="Mourier T."/>
            <person name="Naeem R."/>
            <person name="Malas T.B."/>
            <person name="Moussa E."/>
            <person name="Panigrahi A."/>
            <person name="Vermont S.J."/>
            <person name="Otto T.D."/>
            <person name="Wastling J."/>
            <person name="Pain A."/>
        </authorList>
    </citation>
    <scope>NUCLEOTIDE SEQUENCE</scope>
    <source>
        <strain evidence="9">Liverpool</strain>
    </source>
</reference>
<sequence>MLLRVQALTPEVRAMYAEHGHYHEGDSGVDLFVVQDQEIQPGETAFVKLGIKATAYTPANGESGEKNVSWLIMPRSSISKTPLRLANSVGLIDAGYRGEIMAAVDNIKTVPHTLKKGDRIVQAVAFSGEGITLELVDELNKTARGEGGFGSTTAPVGKGCPVEEPELKKPKNDATNENEVPTAVAASS</sequence>
<dbReference type="InterPro" id="IPR033704">
    <property type="entry name" value="dUTPase_trimeric"/>
</dbReference>
<proteinExistence type="inferred from homology"/>
<organism evidence="8 10">
    <name type="scientific">Neospora caninum (strain Liverpool)</name>
    <dbReference type="NCBI Taxonomy" id="572307"/>
    <lineage>
        <taxon>Eukaryota</taxon>
        <taxon>Sar</taxon>
        <taxon>Alveolata</taxon>
        <taxon>Apicomplexa</taxon>
        <taxon>Conoidasida</taxon>
        <taxon>Coccidia</taxon>
        <taxon>Eucoccidiorida</taxon>
        <taxon>Eimeriorina</taxon>
        <taxon>Sarcocystidae</taxon>
        <taxon>Neospora</taxon>
    </lineage>
</organism>
<dbReference type="UniPathway" id="UPA00610">
    <property type="reaction ID" value="UER00666"/>
</dbReference>
<dbReference type="OrthoDB" id="419889at2759"/>
<evidence type="ECO:0000256" key="4">
    <source>
        <dbReference type="ARBA" id="ARBA00023080"/>
    </source>
</evidence>
<feature type="domain" description="dUTPase-like" evidence="7">
    <location>
        <begin position="24"/>
        <end position="152"/>
    </location>
</feature>
<evidence type="ECO:0000256" key="6">
    <source>
        <dbReference type="SAM" id="MobiDB-lite"/>
    </source>
</evidence>
<comment type="cofactor">
    <cofactor evidence="5">
        <name>Mg(2+)</name>
        <dbReference type="ChEBI" id="CHEBI:18420"/>
    </cofactor>
</comment>
<comment type="function">
    <text evidence="5">Involved in nucleotide metabolism via production of dUMP, the immediate precursor of thymidine nucleotides, and decreases the intracellular concentration of dUTP so that uracil cannot be incorporated into DNA.</text>
</comment>
<dbReference type="Gene3D" id="2.70.40.10">
    <property type="match status" value="1"/>
</dbReference>
<evidence type="ECO:0000256" key="2">
    <source>
        <dbReference type="ARBA" id="ARBA00006581"/>
    </source>
</evidence>
<dbReference type="SUPFAM" id="SSF51283">
    <property type="entry name" value="dUTPase-like"/>
    <property type="match status" value="1"/>
</dbReference>
<reference evidence="10" key="3">
    <citation type="journal article" date="2012" name="PLoS Pathog.">
        <title>Comparative genomics of the apicomplexan parasites Toxoplasma gondii and Neospora caninum: Coccidia differing in host range and transmission strategy.</title>
        <authorList>
            <person name="Reid A.J."/>
            <person name="Vermont S.J."/>
            <person name="Cotton J.A."/>
            <person name="Harris D."/>
            <person name="Hill-Cawthorne G.A."/>
            <person name="Konen-Waisman S."/>
            <person name="Latham S.M."/>
            <person name="Mourier T."/>
            <person name="Norton R."/>
            <person name="Quail M.A."/>
            <person name="Sanders M."/>
            <person name="Shanmugam D."/>
            <person name="Sohal A."/>
            <person name="Wasmuth J.D."/>
            <person name="Brunk B."/>
            <person name="Grigg M.E."/>
            <person name="Howard J.C."/>
            <person name="Parkinson J."/>
            <person name="Roos D.S."/>
            <person name="Trees A.J."/>
            <person name="Berriman M."/>
            <person name="Pain A."/>
            <person name="Wastling J.M."/>
        </authorList>
    </citation>
    <scope>NUCLEOTIDE SEQUENCE [LARGE SCALE GENOMIC DNA]</scope>
    <source>
        <strain evidence="10">Liverpool</strain>
    </source>
</reference>
<name>F0VIE6_NEOCL</name>
<dbReference type="InParanoid" id="F0VIE6"/>
<reference evidence="8" key="2">
    <citation type="submission" date="2011-03" db="EMBL/GenBank/DDBJ databases">
        <title>Comparative genomics and transcriptomics of Neospora caninum and Toxoplasma gondii.</title>
        <authorList>
            <person name="Reid A.J."/>
            <person name="Sohal A."/>
            <person name="Harris D."/>
            <person name="Quail M."/>
            <person name="Sanders M."/>
            <person name="Berriman M."/>
            <person name="Wastling J.M."/>
            <person name="Pain A."/>
        </authorList>
    </citation>
    <scope>NUCLEOTIDE SEQUENCE</scope>
    <source>
        <strain evidence="8">Liverpool</strain>
    </source>
</reference>
<evidence type="ECO:0000256" key="1">
    <source>
        <dbReference type="ARBA" id="ARBA00005142"/>
    </source>
</evidence>
<dbReference type="eggNOG" id="ENOG502S1YV">
    <property type="taxonomic scope" value="Eukaryota"/>
</dbReference>
<dbReference type="PANTHER" id="PTHR11241">
    <property type="entry name" value="DEOXYURIDINE 5'-TRIPHOSPHATE NUCLEOTIDOHYDROLASE"/>
    <property type="match status" value="1"/>
</dbReference>
<dbReference type="InterPro" id="IPR029054">
    <property type="entry name" value="dUTPase-like"/>
</dbReference>
<dbReference type="GO" id="GO:0006226">
    <property type="term" value="P:dUMP biosynthetic process"/>
    <property type="evidence" value="ECO:0007669"/>
    <property type="project" value="UniProtKB-UniRule"/>
</dbReference>
<dbReference type="EMBL" id="FR823390">
    <property type="protein sequence ID" value="CBZ53507.1"/>
    <property type="molecule type" value="Genomic_DNA"/>
</dbReference>
<keyword evidence="5" id="KW-0460">Magnesium</keyword>
<dbReference type="GeneID" id="13442760"/>
<reference evidence="8" key="1">
    <citation type="submission" date="2011-02" db="EMBL/GenBank/DDBJ databases">
        <authorList>
            <person name="Aslett M."/>
        </authorList>
    </citation>
    <scope>NUCLEOTIDE SEQUENCE</scope>
    <source>
        <strain evidence="8">Liverpool</strain>
    </source>
</reference>
<keyword evidence="5" id="KW-0479">Metal-binding</keyword>
<dbReference type="Pfam" id="PF00692">
    <property type="entry name" value="dUTPase"/>
    <property type="match status" value="1"/>
</dbReference>
<dbReference type="OMA" id="MHLKIMC"/>
<dbReference type="InterPro" id="IPR036157">
    <property type="entry name" value="dUTPase-like_sf"/>
</dbReference>
<dbReference type="EMBL" id="LN714483">
    <property type="protein sequence ID" value="CEL67495.1"/>
    <property type="molecule type" value="Genomic_DNA"/>
</dbReference>
<keyword evidence="10" id="KW-1185">Reference proteome</keyword>
<comment type="pathway">
    <text evidence="1 5">Pyrimidine metabolism; dUMP biosynthesis; dUMP from dCTP (dUTP route): step 2/2.</text>
</comment>
<keyword evidence="3 5" id="KW-0378">Hydrolase</keyword>
<accession>F0VIE6</accession>
<dbReference type="AlphaFoldDB" id="F0VIE6"/>
<dbReference type="CDD" id="cd07557">
    <property type="entry name" value="trimeric_dUTPase"/>
    <property type="match status" value="1"/>
</dbReference>
<evidence type="ECO:0000313" key="8">
    <source>
        <dbReference type="EMBL" id="CBZ53507.1"/>
    </source>
</evidence>
<dbReference type="InterPro" id="IPR008181">
    <property type="entry name" value="dUTPase"/>
</dbReference>
<dbReference type="FunCoup" id="F0VIE6">
    <property type="interactions" value="26"/>
</dbReference>
<feature type="compositionally biased region" description="Basic and acidic residues" evidence="6">
    <location>
        <begin position="165"/>
        <end position="174"/>
    </location>
</feature>
<dbReference type="PANTHER" id="PTHR11241:SF0">
    <property type="entry name" value="DEOXYURIDINE 5'-TRIPHOSPHATE NUCLEOTIDOHYDROLASE"/>
    <property type="match status" value="1"/>
</dbReference>
<comment type="similarity">
    <text evidence="2 5">Belongs to the dUTPase family.</text>
</comment>
<keyword evidence="4 5" id="KW-0546">Nucleotide metabolism</keyword>
<evidence type="ECO:0000259" key="7">
    <source>
        <dbReference type="Pfam" id="PF00692"/>
    </source>
</evidence>